<dbReference type="Proteomes" id="UP000681722">
    <property type="component" value="Unassembled WGS sequence"/>
</dbReference>
<evidence type="ECO:0000313" key="4">
    <source>
        <dbReference type="EMBL" id="CAF4479567.1"/>
    </source>
</evidence>
<dbReference type="AlphaFoldDB" id="A0A816AUC9"/>
<evidence type="ECO:0000256" key="1">
    <source>
        <dbReference type="SAM" id="MobiDB-lite"/>
    </source>
</evidence>
<feature type="compositionally biased region" description="Acidic residues" evidence="1">
    <location>
        <begin position="1"/>
        <end position="10"/>
    </location>
</feature>
<comment type="caution">
    <text evidence="3">The sequence shown here is derived from an EMBL/GenBank/DDBJ whole genome shotgun (WGS) entry which is preliminary data.</text>
</comment>
<protein>
    <recommendedName>
        <fullName evidence="2">PiggyBac transposable element-derived protein domain-containing protein</fullName>
    </recommendedName>
</protein>
<evidence type="ECO:0000313" key="5">
    <source>
        <dbReference type="Proteomes" id="UP000663829"/>
    </source>
</evidence>
<keyword evidence="5" id="KW-1185">Reference proteome</keyword>
<organism evidence="3 5">
    <name type="scientific">Didymodactylos carnosus</name>
    <dbReference type="NCBI Taxonomy" id="1234261"/>
    <lineage>
        <taxon>Eukaryota</taxon>
        <taxon>Metazoa</taxon>
        <taxon>Spiralia</taxon>
        <taxon>Gnathifera</taxon>
        <taxon>Rotifera</taxon>
        <taxon>Eurotatoria</taxon>
        <taxon>Bdelloidea</taxon>
        <taxon>Philodinida</taxon>
        <taxon>Philodinidae</taxon>
        <taxon>Didymodactylos</taxon>
    </lineage>
</organism>
<feature type="region of interest" description="Disordered" evidence="1">
    <location>
        <begin position="1"/>
        <end position="47"/>
    </location>
</feature>
<reference evidence="3" key="1">
    <citation type="submission" date="2021-02" db="EMBL/GenBank/DDBJ databases">
        <authorList>
            <person name="Nowell W R."/>
        </authorList>
    </citation>
    <scope>NUCLEOTIDE SEQUENCE</scope>
</reference>
<dbReference type="Proteomes" id="UP000663829">
    <property type="component" value="Unassembled WGS sequence"/>
</dbReference>
<dbReference type="Pfam" id="PF13843">
    <property type="entry name" value="DDE_Tnp_1_7"/>
    <property type="match status" value="1"/>
</dbReference>
<feature type="compositionally biased region" description="Acidic residues" evidence="1">
    <location>
        <begin position="33"/>
        <end position="45"/>
    </location>
</feature>
<dbReference type="PANTHER" id="PTHR46599">
    <property type="entry name" value="PIGGYBAC TRANSPOSABLE ELEMENT-DERIVED PROTEIN 4"/>
    <property type="match status" value="1"/>
</dbReference>
<dbReference type="InterPro" id="IPR029526">
    <property type="entry name" value="PGBD"/>
</dbReference>
<gene>
    <name evidence="3" type="ORF">GPM918_LOCUS42504</name>
    <name evidence="4" type="ORF">SRO942_LOCUS43752</name>
</gene>
<evidence type="ECO:0000259" key="2">
    <source>
        <dbReference type="Pfam" id="PF13843"/>
    </source>
</evidence>
<sequence>MSFEETDSEESINSRSEVSSLDDDFDSIHLESESSDEEVTDDEVDSNVWNEIKPESDDEFVEDHGLVEEVTSTSGNNTIDPIDCYRHFVTDEIIDLMVRETNRYAEQYLQTHEISRRSKFRQWKPTTNEEMLKFFGIIIEMGLVQMPKLKYYWSSSQLYGLEIIRTAMSRERFELLLKFWHL</sequence>
<feature type="domain" description="PiggyBac transposable element-derived protein" evidence="2">
    <location>
        <begin position="80"/>
        <end position="181"/>
    </location>
</feature>
<evidence type="ECO:0000313" key="3">
    <source>
        <dbReference type="EMBL" id="CAF1601898.1"/>
    </source>
</evidence>
<dbReference type="OrthoDB" id="5876240at2759"/>
<accession>A0A816AUC9</accession>
<dbReference type="PANTHER" id="PTHR46599:SF3">
    <property type="entry name" value="PIGGYBAC TRANSPOSABLE ELEMENT-DERIVED PROTEIN 4"/>
    <property type="match status" value="1"/>
</dbReference>
<name>A0A816AUC9_9BILA</name>
<proteinExistence type="predicted"/>
<dbReference type="EMBL" id="CAJOBC010102364">
    <property type="protein sequence ID" value="CAF4479567.1"/>
    <property type="molecule type" value="Genomic_DNA"/>
</dbReference>
<dbReference type="EMBL" id="CAJNOQ010035920">
    <property type="protein sequence ID" value="CAF1601898.1"/>
    <property type="molecule type" value="Genomic_DNA"/>
</dbReference>